<feature type="signal peptide" evidence="4">
    <location>
        <begin position="1"/>
        <end position="36"/>
    </location>
</feature>
<dbReference type="Proteomes" id="UP000189545">
    <property type="component" value="Chromosome"/>
</dbReference>
<feature type="compositionally biased region" description="Polar residues" evidence="3">
    <location>
        <begin position="49"/>
        <end position="73"/>
    </location>
</feature>
<evidence type="ECO:0000256" key="1">
    <source>
        <dbReference type="ARBA" id="ARBA00004370"/>
    </source>
</evidence>
<dbReference type="GO" id="GO:0019867">
    <property type="term" value="C:outer membrane"/>
    <property type="evidence" value="ECO:0007669"/>
    <property type="project" value="InterPro"/>
</dbReference>
<feature type="domain" description="Bacterial surface antigen (D15)" evidence="5">
    <location>
        <begin position="156"/>
        <end position="410"/>
    </location>
</feature>
<dbReference type="Pfam" id="PF01103">
    <property type="entry name" value="Omp85"/>
    <property type="match status" value="1"/>
</dbReference>
<dbReference type="RefSeq" id="WP_077753988.1">
    <property type="nucleotide sequence ID" value="NZ_CP014782.1"/>
</dbReference>
<sequence length="425" mass="46973">MQPAKVFSAALKRRMKILSLSSVVFYGCTVSLPGLAQENNDSLSDETLPPQSINPKLQTASETHQSTSTGSYGVNNIIPEWSPDLREEDTRLKAHKGDFVAVPIPIADPTIGTGLVIAGAYYYSQTAAERAVQPASTTQAVAAYTDNDSYAYGLMQQNYWDEDNWRFTGTAAYVALKLTLLDSKYTQSGKGLDWNIKGNLLKGQLLRSVGDNWFVGGQVRLIDNEQTFSSSGEGQNIEGNTEDELGKAKANGAGVLVQFDSRDNQTNAYSGQRFEFDAMFNDEFFGSSNTYQSYQARYRYYYHLLDPLVLAFEARGCAKYGNAPLWDYCTVGLRGFSATKYLNKASSSGQIEARWKVYGDFGVVGFVGGGYDSNVLSKLWDDDMIRSYGAGIRYMVLDSQRINLRLDYARSGDNDAIYVSVAESF</sequence>
<evidence type="ECO:0000256" key="4">
    <source>
        <dbReference type="SAM" id="SignalP"/>
    </source>
</evidence>
<dbReference type="InterPro" id="IPR000184">
    <property type="entry name" value="Bac_surfAg_D15"/>
</dbReference>
<keyword evidence="2" id="KW-0472">Membrane</keyword>
<dbReference type="KEGG" id="spsw:Sps_03910"/>
<name>A0A1S6HTZ2_9GAMM</name>
<protein>
    <submittedName>
        <fullName evidence="6">Surface antigen</fullName>
    </submittedName>
</protein>
<feature type="region of interest" description="Disordered" evidence="3">
    <location>
        <begin position="41"/>
        <end position="73"/>
    </location>
</feature>
<evidence type="ECO:0000256" key="2">
    <source>
        <dbReference type="ARBA" id="ARBA00023136"/>
    </source>
</evidence>
<evidence type="ECO:0000313" key="6">
    <source>
        <dbReference type="EMBL" id="AQS39025.1"/>
    </source>
</evidence>
<feature type="chain" id="PRO_5012458758" evidence="4">
    <location>
        <begin position="37"/>
        <end position="425"/>
    </location>
</feature>
<proteinExistence type="predicted"/>
<dbReference type="AlphaFoldDB" id="A0A1S6HTZ2"/>
<dbReference type="EMBL" id="CP014782">
    <property type="protein sequence ID" value="AQS39025.1"/>
    <property type="molecule type" value="Genomic_DNA"/>
</dbReference>
<keyword evidence="4" id="KW-0732">Signal</keyword>
<gene>
    <name evidence="6" type="ORF">Sps_03910</name>
</gene>
<dbReference type="PROSITE" id="PS51257">
    <property type="entry name" value="PROKAR_LIPOPROTEIN"/>
    <property type="match status" value="1"/>
</dbReference>
<dbReference type="STRING" id="225848.Sps_03910"/>
<accession>A0A1S6HTZ2</accession>
<keyword evidence="7" id="KW-1185">Reference proteome</keyword>
<evidence type="ECO:0000256" key="3">
    <source>
        <dbReference type="SAM" id="MobiDB-lite"/>
    </source>
</evidence>
<dbReference type="Gene3D" id="2.40.160.50">
    <property type="entry name" value="membrane protein fhac: a member of the omp85/tpsb transporter family"/>
    <property type="match status" value="1"/>
</dbReference>
<organism evidence="6 7">
    <name type="scientific">Shewanella psychrophila</name>
    <dbReference type="NCBI Taxonomy" id="225848"/>
    <lineage>
        <taxon>Bacteria</taxon>
        <taxon>Pseudomonadati</taxon>
        <taxon>Pseudomonadota</taxon>
        <taxon>Gammaproteobacteria</taxon>
        <taxon>Alteromonadales</taxon>
        <taxon>Shewanellaceae</taxon>
        <taxon>Shewanella</taxon>
    </lineage>
</organism>
<evidence type="ECO:0000259" key="5">
    <source>
        <dbReference type="Pfam" id="PF01103"/>
    </source>
</evidence>
<reference evidence="6 7" key="1">
    <citation type="submission" date="2016-03" db="EMBL/GenBank/DDBJ databases">
        <title>Complete genome sequence of Shewanella psychrophila WP2, a deep sea bacterium isolated from west Pacific sediment.</title>
        <authorList>
            <person name="Xu G."/>
            <person name="Jian H."/>
        </authorList>
    </citation>
    <scope>NUCLEOTIDE SEQUENCE [LARGE SCALE GENOMIC DNA]</scope>
    <source>
        <strain evidence="6 7">WP2</strain>
    </source>
</reference>
<evidence type="ECO:0000313" key="7">
    <source>
        <dbReference type="Proteomes" id="UP000189545"/>
    </source>
</evidence>
<comment type="subcellular location">
    <subcellularLocation>
        <location evidence="1">Membrane</location>
    </subcellularLocation>
</comment>